<dbReference type="Gene3D" id="2.30.110.10">
    <property type="entry name" value="Electron Transport, Fmn-binding Protein, Chain A"/>
    <property type="match status" value="1"/>
</dbReference>
<dbReference type="PANTHER" id="PTHR35802:SF1">
    <property type="entry name" value="PROTEASE SYNTHASE AND SPORULATION PROTEIN PAI 2"/>
    <property type="match status" value="1"/>
</dbReference>
<protein>
    <submittedName>
        <fullName evidence="1">FMN-binding negative transcriptional regulator</fullName>
    </submittedName>
</protein>
<dbReference type="AlphaFoldDB" id="A0A974XHJ5"/>
<dbReference type="InterPro" id="IPR012349">
    <property type="entry name" value="Split_barrel_FMN-bd"/>
</dbReference>
<evidence type="ECO:0000313" key="2">
    <source>
        <dbReference type="Proteomes" id="UP000663281"/>
    </source>
</evidence>
<dbReference type="RefSeq" id="WP_207323942.1">
    <property type="nucleotide sequence ID" value="NZ_CP071504.1"/>
</dbReference>
<dbReference type="KEGG" id="scyp:JYB88_09400"/>
<dbReference type="SUPFAM" id="SSF50475">
    <property type="entry name" value="FMN-binding split barrel"/>
    <property type="match status" value="1"/>
</dbReference>
<dbReference type="EMBL" id="CP071504">
    <property type="protein sequence ID" value="QSX28521.1"/>
    <property type="molecule type" value="Genomic_DNA"/>
</dbReference>
<keyword evidence="2" id="KW-1185">Reference proteome</keyword>
<proteinExistence type="predicted"/>
<sequence>MYIPLAMAMTDESQVFDFIERYPFGLLISNGEQLVPQASHLPFLLDREARAVHCHLARANDHWRLLDGQQVRLVFSGPHAYISPLWYRNQPSVPTWNYSAVHVLGRARCLPATESIPLLMRMCDRFDPELTGRTEVLAPEYVERLSKAIVAVTIEIASLEAKVKYGQHKKTADQQGVFDGLSSSSSAEAQGLAADMLRLDIGTGRD</sequence>
<dbReference type="InterPro" id="IPR007396">
    <property type="entry name" value="TR_PAI2-type"/>
</dbReference>
<dbReference type="Proteomes" id="UP000663281">
    <property type="component" value="Chromosome"/>
</dbReference>
<gene>
    <name evidence="1" type="ORF">JYB88_09400</name>
</gene>
<reference evidence="1 2" key="1">
    <citation type="submission" date="2021-03" db="EMBL/GenBank/DDBJ databases">
        <title>Novel species identification of genus Shewanella.</title>
        <authorList>
            <person name="Liu G."/>
            <person name="Zhang Q."/>
        </authorList>
    </citation>
    <scope>NUCLEOTIDE SEQUENCE [LARGE SCALE GENOMIC DNA]</scope>
    <source>
        <strain evidence="1 2">FJAT-53726</strain>
    </source>
</reference>
<accession>A0A974XHJ5</accession>
<dbReference type="Pfam" id="PF04299">
    <property type="entry name" value="FMN_bind_2"/>
    <property type="match status" value="1"/>
</dbReference>
<dbReference type="PANTHER" id="PTHR35802">
    <property type="entry name" value="PROTEASE SYNTHASE AND SPORULATION PROTEIN PAI 2"/>
    <property type="match status" value="1"/>
</dbReference>
<dbReference type="PIRSF" id="PIRSF010372">
    <property type="entry name" value="PaiB"/>
    <property type="match status" value="1"/>
</dbReference>
<organism evidence="1 2">
    <name type="scientific">Shewanella cyperi</name>
    <dbReference type="NCBI Taxonomy" id="2814292"/>
    <lineage>
        <taxon>Bacteria</taxon>
        <taxon>Pseudomonadati</taxon>
        <taxon>Pseudomonadota</taxon>
        <taxon>Gammaproteobacteria</taxon>
        <taxon>Alteromonadales</taxon>
        <taxon>Shewanellaceae</taxon>
        <taxon>Shewanella</taxon>
    </lineage>
</organism>
<evidence type="ECO:0000313" key="1">
    <source>
        <dbReference type="EMBL" id="QSX28521.1"/>
    </source>
</evidence>
<name>A0A974XHJ5_9GAMM</name>